<gene>
    <name evidence="7" type="ORF">B0T14DRAFT_434544</name>
</gene>
<feature type="domain" description="Nucleotide-diphospho-sugar transferase" evidence="6">
    <location>
        <begin position="183"/>
        <end position="305"/>
    </location>
</feature>
<keyword evidence="3" id="KW-0328">Glycosyltransferase</keyword>
<dbReference type="EMBL" id="JAULSU010000005">
    <property type="protein sequence ID" value="KAK0617690.1"/>
    <property type="molecule type" value="Genomic_DNA"/>
</dbReference>
<dbReference type="InterPro" id="IPR008630">
    <property type="entry name" value="Glyco_trans_34"/>
</dbReference>
<dbReference type="Pfam" id="PF03407">
    <property type="entry name" value="Nucleotid_trans"/>
    <property type="match status" value="1"/>
</dbReference>
<feature type="transmembrane region" description="Helical" evidence="5">
    <location>
        <begin position="12"/>
        <end position="33"/>
    </location>
</feature>
<dbReference type="InterPro" id="IPR029044">
    <property type="entry name" value="Nucleotide-diphossugar_trans"/>
</dbReference>
<dbReference type="GO" id="GO:0016757">
    <property type="term" value="F:glycosyltransferase activity"/>
    <property type="evidence" value="ECO:0007669"/>
    <property type="project" value="UniProtKB-KW"/>
</dbReference>
<comment type="similarity">
    <text evidence="2">Belongs to the glycosyltransferase 77 family.</text>
</comment>
<dbReference type="PANTHER" id="PTHR31306">
    <property type="entry name" value="ALPHA-1,6-MANNOSYLTRANSFERASE MNN11-RELATED"/>
    <property type="match status" value="1"/>
</dbReference>
<accession>A0AA40BXW8</accession>
<evidence type="ECO:0000313" key="7">
    <source>
        <dbReference type="EMBL" id="KAK0617690.1"/>
    </source>
</evidence>
<keyword evidence="8" id="KW-1185">Reference proteome</keyword>
<evidence type="ECO:0000256" key="3">
    <source>
        <dbReference type="ARBA" id="ARBA00022676"/>
    </source>
</evidence>
<evidence type="ECO:0000259" key="6">
    <source>
        <dbReference type="Pfam" id="PF03407"/>
    </source>
</evidence>
<keyword evidence="5" id="KW-0812">Transmembrane</keyword>
<dbReference type="PANTHER" id="PTHR31306:SF3">
    <property type="entry name" value="NUCLEOTIDE-DIPHOSPHO-SUGAR TRANSFERASE DOMAIN-CONTAINING PROTEIN"/>
    <property type="match status" value="1"/>
</dbReference>
<comment type="similarity">
    <text evidence="1">Belongs to the glycosyltransferase 34 family.</text>
</comment>
<evidence type="ECO:0000256" key="1">
    <source>
        <dbReference type="ARBA" id="ARBA00005664"/>
    </source>
</evidence>
<protein>
    <recommendedName>
        <fullName evidence="6">Nucleotide-diphospho-sugar transferase domain-containing protein</fullName>
    </recommendedName>
</protein>
<dbReference type="Gene3D" id="3.90.550.10">
    <property type="entry name" value="Spore Coat Polysaccharide Biosynthesis Protein SpsA, Chain A"/>
    <property type="match status" value="1"/>
</dbReference>
<dbReference type="GO" id="GO:0000139">
    <property type="term" value="C:Golgi membrane"/>
    <property type="evidence" value="ECO:0007669"/>
    <property type="project" value="TreeGrafter"/>
</dbReference>
<evidence type="ECO:0000256" key="2">
    <source>
        <dbReference type="ARBA" id="ARBA00007033"/>
    </source>
</evidence>
<evidence type="ECO:0000256" key="5">
    <source>
        <dbReference type="SAM" id="Phobius"/>
    </source>
</evidence>
<dbReference type="AlphaFoldDB" id="A0AA40BXW8"/>
<evidence type="ECO:0000313" key="8">
    <source>
        <dbReference type="Proteomes" id="UP001175000"/>
    </source>
</evidence>
<dbReference type="InterPro" id="IPR005069">
    <property type="entry name" value="Nucl-diP-sugar_transferase"/>
</dbReference>
<keyword evidence="4" id="KW-0808">Transferase</keyword>
<keyword evidence="5" id="KW-1133">Transmembrane helix</keyword>
<comment type="caution">
    <text evidence="7">The sequence shown here is derived from an EMBL/GenBank/DDBJ whole genome shotgun (WGS) entry which is preliminary data.</text>
</comment>
<sequence>MTALSSVVPQSWRRVITLLSIVAIGLLAAATLLHGPLPKPTLQFSRPKVIFHQDPAPFRSIESKPDTVESIVDVPSLLRALWASTRLSPTSPEFTTLDGTLKKLPPANELIHTESLGQRICILDVDNRPLDEKGAIFAKDAPMAENIQPQTAGFLSHYLYAQIHGYSYRFVRAPQYRDRAPHWAKVIFTQELLKQFDIVVMLDYDVMFPSPEVPLEWMLNYWKIDREVIVAMAEDPNVDVNMDIRRRVNVNTGFIIAQASDNAQRLFKDWAECPEETRYKGCSEWKTKMFHEQAGFSSYVRYDFLDGLSIESPQPYIRTLPCDEANGVPMTKDLGCTGQLVRHFWAHKPSTTLEFTHNFMHVLTPMLAKAAYGDAEAVMDYRDRVLQGDEILGKSGAGM</sequence>
<keyword evidence="5" id="KW-0472">Membrane</keyword>
<reference evidence="7" key="1">
    <citation type="submission" date="2023-06" db="EMBL/GenBank/DDBJ databases">
        <title>Genome-scale phylogeny and comparative genomics of the fungal order Sordariales.</title>
        <authorList>
            <consortium name="Lawrence Berkeley National Laboratory"/>
            <person name="Hensen N."/>
            <person name="Bonometti L."/>
            <person name="Westerberg I."/>
            <person name="Brannstrom I.O."/>
            <person name="Guillou S."/>
            <person name="Cros-Aarteil S."/>
            <person name="Calhoun S."/>
            <person name="Haridas S."/>
            <person name="Kuo A."/>
            <person name="Mondo S."/>
            <person name="Pangilinan J."/>
            <person name="Riley R."/>
            <person name="Labutti K."/>
            <person name="Andreopoulos B."/>
            <person name="Lipzen A."/>
            <person name="Chen C."/>
            <person name="Yanf M."/>
            <person name="Daum C."/>
            <person name="Ng V."/>
            <person name="Clum A."/>
            <person name="Steindorff A."/>
            <person name="Ohm R."/>
            <person name="Martin F."/>
            <person name="Silar P."/>
            <person name="Natvig D."/>
            <person name="Lalanne C."/>
            <person name="Gautier V."/>
            <person name="Ament-Velasquez S.L."/>
            <person name="Kruys A."/>
            <person name="Hutchinson M.I."/>
            <person name="Powell A.J."/>
            <person name="Barry K."/>
            <person name="Miller A.N."/>
            <person name="Grigoriev I.V."/>
            <person name="Debuchy R."/>
            <person name="Gladieux P."/>
            <person name="Thoren M.H."/>
            <person name="Johannesson H."/>
        </authorList>
    </citation>
    <scope>NUCLEOTIDE SEQUENCE</scope>
    <source>
        <strain evidence="7">CBS 606.72</strain>
    </source>
</reference>
<evidence type="ECO:0000256" key="4">
    <source>
        <dbReference type="ARBA" id="ARBA00022679"/>
    </source>
</evidence>
<dbReference type="Proteomes" id="UP001175000">
    <property type="component" value="Unassembled WGS sequence"/>
</dbReference>
<dbReference type="GO" id="GO:0006487">
    <property type="term" value="P:protein N-linked glycosylation"/>
    <property type="evidence" value="ECO:0007669"/>
    <property type="project" value="TreeGrafter"/>
</dbReference>
<name>A0AA40BXW8_9PEZI</name>
<organism evidence="7 8">
    <name type="scientific">Immersiella caudata</name>
    <dbReference type="NCBI Taxonomy" id="314043"/>
    <lineage>
        <taxon>Eukaryota</taxon>
        <taxon>Fungi</taxon>
        <taxon>Dikarya</taxon>
        <taxon>Ascomycota</taxon>
        <taxon>Pezizomycotina</taxon>
        <taxon>Sordariomycetes</taxon>
        <taxon>Sordariomycetidae</taxon>
        <taxon>Sordariales</taxon>
        <taxon>Lasiosphaeriaceae</taxon>
        <taxon>Immersiella</taxon>
    </lineage>
</organism>
<proteinExistence type="inferred from homology"/>